<dbReference type="InterPro" id="IPR036513">
    <property type="entry name" value="STAS_dom_sf"/>
</dbReference>
<protein>
    <recommendedName>
        <fullName evidence="2">Anti-sigma factor antagonist</fullName>
    </recommendedName>
</protein>
<dbReference type="InterPro" id="IPR003658">
    <property type="entry name" value="Anti-sigma_ant"/>
</dbReference>
<dbReference type="CDD" id="cd07043">
    <property type="entry name" value="STAS_anti-anti-sigma_factors"/>
    <property type="match status" value="1"/>
</dbReference>
<comment type="similarity">
    <text evidence="1 2">Belongs to the anti-sigma-factor antagonist family.</text>
</comment>
<gene>
    <name evidence="4" type="ORF">SAMN05216188_10797</name>
</gene>
<evidence type="ECO:0000256" key="1">
    <source>
        <dbReference type="ARBA" id="ARBA00009013"/>
    </source>
</evidence>
<dbReference type="Proteomes" id="UP000199352">
    <property type="component" value="Unassembled WGS sequence"/>
</dbReference>
<dbReference type="InterPro" id="IPR002645">
    <property type="entry name" value="STAS_dom"/>
</dbReference>
<dbReference type="PANTHER" id="PTHR33495">
    <property type="entry name" value="ANTI-SIGMA FACTOR ANTAGONIST TM_1081-RELATED-RELATED"/>
    <property type="match status" value="1"/>
</dbReference>
<dbReference type="AlphaFoldDB" id="A0A1H9KS54"/>
<dbReference type="Pfam" id="PF01740">
    <property type="entry name" value="STAS"/>
    <property type="match status" value="1"/>
</dbReference>
<evidence type="ECO:0000313" key="4">
    <source>
        <dbReference type="EMBL" id="SER01990.1"/>
    </source>
</evidence>
<dbReference type="STRING" id="402600.SAMN05216188_10797"/>
<dbReference type="PANTHER" id="PTHR33495:SF13">
    <property type="entry name" value="ANTI-SIGMA-F FACTOR ANTAGONIST RSFB"/>
    <property type="match status" value="1"/>
</dbReference>
<evidence type="ECO:0000259" key="3">
    <source>
        <dbReference type="PROSITE" id="PS50801"/>
    </source>
</evidence>
<dbReference type="SUPFAM" id="SSF52091">
    <property type="entry name" value="SpoIIaa-like"/>
    <property type="match status" value="1"/>
</dbReference>
<proteinExistence type="inferred from homology"/>
<name>A0A1H9KS54_9PSEU</name>
<dbReference type="Gene3D" id="3.30.750.24">
    <property type="entry name" value="STAS domain"/>
    <property type="match status" value="1"/>
</dbReference>
<keyword evidence="5" id="KW-1185">Reference proteome</keyword>
<reference evidence="5" key="1">
    <citation type="submission" date="2016-10" db="EMBL/GenBank/DDBJ databases">
        <authorList>
            <person name="Varghese N."/>
            <person name="Submissions S."/>
        </authorList>
    </citation>
    <scope>NUCLEOTIDE SEQUENCE [LARGE SCALE GENOMIC DNA]</scope>
    <source>
        <strain evidence="5">CGMCC 4.3525</strain>
    </source>
</reference>
<evidence type="ECO:0000313" key="5">
    <source>
        <dbReference type="Proteomes" id="UP000199352"/>
    </source>
</evidence>
<sequence>MCGQCTMTRGQGEGVSHLSIETIDHDGVLVMAVSGDIDITNGGQARTAIEEQMNNHPVGIVVHLAVGFFASTGLSLLAEANQRARQAGIGFAVVATERASRRPLVAAGLDQVLQLHESVPHAVEALRQASVAARPDLPL</sequence>
<organism evidence="4 5">
    <name type="scientific">Lentzea xinjiangensis</name>
    <dbReference type="NCBI Taxonomy" id="402600"/>
    <lineage>
        <taxon>Bacteria</taxon>
        <taxon>Bacillati</taxon>
        <taxon>Actinomycetota</taxon>
        <taxon>Actinomycetes</taxon>
        <taxon>Pseudonocardiales</taxon>
        <taxon>Pseudonocardiaceae</taxon>
        <taxon>Lentzea</taxon>
    </lineage>
</organism>
<dbReference type="NCBIfam" id="TIGR00377">
    <property type="entry name" value="ant_ant_sig"/>
    <property type="match status" value="1"/>
</dbReference>
<evidence type="ECO:0000256" key="2">
    <source>
        <dbReference type="RuleBase" id="RU003749"/>
    </source>
</evidence>
<accession>A0A1H9KS54</accession>
<dbReference type="EMBL" id="FOFR01000007">
    <property type="protein sequence ID" value="SER01990.1"/>
    <property type="molecule type" value="Genomic_DNA"/>
</dbReference>
<dbReference type="PROSITE" id="PS50801">
    <property type="entry name" value="STAS"/>
    <property type="match status" value="1"/>
</dbReference>
<feature type="domain" description="STAS" evidence="3">
    <location>
        <begin position="18"/>
        <end position="126"/>
    </location>
</feature>
<dbReference type="GO" id="GO:0043856">
    <property type="term" value="F:anti-sigma factor antagonist activity"/>
    <property type="evidence" value="ECO:0007669"/>
    <property type="project" value="InterPro"/>
</dbReference>